<dbReference type="InterPro" id="IPR020843">
    <property type="entry name" value="ER"/>
</dbReference>
<evidence type="ECO:0000256" key="1">
    <source>
        <dbReference type="ARBA" id="ARBA00022857"/>
    </source>
</evidence>
<dbReference type="FunFam" id="3.40.50.720:FF:000053">
    <property type="entry name" value="Quinone oxidoreductase 1"/>
    <property type="match status" value="1"/>
</dbReference>
<dbReference type="PANTHER" id="PTHR48106">
    <property type="entry name" value="QUINONE OXIDOREDUCTASE PIG3-RELATED"/>
    <property type="match status" value="1"/>
</dbReference>
<dbReference type="GO" id="GO:0003960">
    <property type="term" value="F:quinone reductase (NADPH) activity"/>
    <property type="evidence" value="ECO:0007669"/>
    <property type="project" value="InterPro"/>
</dbReference>
<dbReference type="InterPro" id="IPR002364">
    <property type="entry name" value="Quin_OxRdtase/zeta-crystal_CS"/>
</dbReference>
<dbReference type="GO" id="GO:0008270">
    <property type="term" value="F:zinc ion binding"/>
    <property type="evidence" value="ECO:0007669"/>
    <property type="project" value="InterPro"/>
</dbReference>
<keyword evidence="1" id="KW-0521">NADP</keyword>
<evidence type="ECO:0000313" key="4">
    <source>
        <dbReference type="EMBL" id="MBW4709364.1"/>
    </source>
</evidence>
<name>A0A9X1K1M1_9RHOB</name>
<organism evidence="4 5">
    <name type="scientific">Roseobacter insulae</name>
    <dbReference type="NCBI Taxonomy" id="2859783"/>
    <lineage>
        <taxon>Bacteria</taxon>
        <taxon>Pseudomonadati</taxon>
        <taxon>Pseudomonadota</taxon>
        <taxon>Alphaproteobacteria</taxon>
        <taxon>Rhodobacterales</taxon>
        <taxon>Roseobacteraceae</taxon>
        <taxon>Roseobacter</taxon>
    </lineage>
</organism>
<dbReference type="InterPro" id="IPR013154">
    <property type="entry name" value="ADH-like_N"/>
</dbReference>
<dbReference type="CDD" id="cd05286">
    <property type="entry name" value="QOR2"/>
    <property type="match status" value="1"/>
</dbReference>
<dbReference type="RefSeq" id="WP_219504772.1">
    <property type="nucleotide sequence ID" value="NZ_JAHXDN010000004.1"/>
</dbReference>
<dbReference type="EMBL" id="JAHXDN010000004">
    <property type="protein sequence ID" value="MBW4709364.1"/>
    <property type="molecule type" value="Genomic_DNA"/>
</dbReference>
<gene>
    <name evidence="4" type="ORF">KX928_16355</name>
</gene>
<dbReference type="PROSITE" id="PS01162">
    <property type="entry name" value="QOR_ZETA_CRYSTAL"/>
    <property type="match status" value="1"/>
</dbReference>
<reference evidence="4" key="1">
    <citation type="submission" date="2021-07" db="EMBL/GenBank/DDBJ databases">
        <title>Roseobacter insulae sp. nov., isolated from a tidal flat.</title>
        <authorList>
            <person name="Park S."/>
            <person name="Yoon J.-H."/>
        </authorList>
    </citation>
    <scope>NUCLEOTIDE SEQUENCE</scope>
    <source>
        <strain evidence="4">YSTF-M11</strain>
    </source>
</reference>
<accession>A0A9X1K1M1</accession>
<feature type="domain" description="Enoyl reductase (ER)" evidence="3">
    <location>
        <begin position="11"/>
        <end position="322"/>
    </location>
</feature>
<dbReference type="SMART" id="SM00829">
    <property type="entry name" value="PKS_ER"/>
    <property type="match status" value="1"/>
</dbReference>
<keyword evidence="5" id="KW-1185">Reference proteome</keyword>
<dbReference type="InterPro" id="IPR047618">
    <property type="entry name" value="QOR-like"/>
</dbReference>
<comment type="caution">
    <text evidence="4">The sequence shown here is derived from an EMBL/GenBank/DDBJ whole genome shotgun (WGS) entry which is preliminary data.</text>
</comment>
<evidence type="ECO:0000256" key="2">
    <source>
        <dbReference type="ARBA" id="ARBA00023002"/>
    </source>
</evidence>
<dbReference type="Proteomes" id="UP001138661">
    <property type="component" value="Unassembled WGS sequence"/>
</dbReference>
<protein>
    <submittedName>
        <fullName evidence="4">Quinone oxidoreductase</fullName>
    </submittedName>
</protein>
<dbReference type="InterPro" id="IPR013149">
    <property type="entry name" value="ADH-like_C"/>
</dbReference>
<sequence>MAQTVIIERTGGPEVMTLVDREVGSPGPGEVRIAHAACGLNFIDVYQRSGLYPLDLPHALGMEAAGIIEAVGDGVTHLKVGDRAAYAATPAGAYAEARVMPAAQVCPLPEGISLDEAAAMMLKGMTVEYLFHRTHPVARGDTVLFHAAAGGVGLIACQWARSEGITLIGTAGTDEKCALALEHGAAHCINYRTEDWPARVQELTNRAGVDVVMDSVGADTFEGSLDSLKPLGMMISFGNASGPVPPFNLAVLAQKGSLKITRPTLFAHTGDRETCQEMARHLFEKVVAGEVKIRIDQRFALSDVRAAHEALEARKTTGSTILTL</sequence>
<dbReference type="NCBIfam" id="NF008024">
    <property type="entry name" value="PRK10754.1"/>
    <property type="match status" value="1"/>
</dbReference>
<dbReference type="AlphaFoldDB" id="A0A9X1K1M1"/>
<keyword evidence="2" id="KW-0560">Oxidoreductase</keyword>
<dbReference type="GO" id="GO:0005829">
    <property type="term" value="C:cytosol"/>
    <property type="evidence" value="ECO:0007669"/>
    <property type="project" value="TreeGrafter"/>
</dbReference>
<evidence type="ECO:0000313" key="5">
    <source>
        <dbReference type="Proteomes" id="UP001138661"/>
    </source>
</evidence>
<dbReference type="GO" id="GO:0035925">
    <property type="term" value="F:mRNA 3'-UTR AU-rich region binding"/>
    <property type="evidence" value="ECO:0007669"/>
    <property type="project" value="TreeGrafter"/>
</dbReference>
<proteinExistence type="predicted"/>
<evidence type="ECO:0000259" key="3">
    <source>
        <dbReference type="SMART" id="SM00829"/>
    </source>
</evidence>
<dbReference type="Pfam" id="PF00107">
    <property type="entry name" value="ADH_zinc_N"/>
    <property type="match status" value="1"/>
</dbReference>
<dbReference type="GO" id="GO:0070402">
    <property type="term" value="F:NADPH binding"/>
    <property type="evidence" value="ECO:0007669"/>
    <property type="project" value="TreeGrafter"/>
</dbReference>
<dbReference type="Pfam" id="PF08240">
    <property type="entry name" value="ADH_N"/>
    <property type="match status" value="1"/>
</dbReference>
<dbReference type="PANTHER" id="PTHR48106:SF13">
    <property type="entry name" value="QUINONE OXIDOREDUCTASE-RELATED"/>
    <property type="match status" value="1"/>
</dbReference>